<dbReference type="AlphaFoldDB" id="A0AAF0BKS5"/>
<dbReference type="CDD" id="cd00186">
    <property type="entry name" value="TOP1Ac"/>
    <property type="match status" value="1"/>
</dbReference>
<name>A0AAF0BKS5_9LACT</name>
<feature type="domain" description="Topo IA-type catalytic" evidence="14">
    <location>
        <begin position="159"/>
        <end position="594"/>
    </location>
</feature>
<keyword evidence="4" id="KW-0479">Metal-binding</keyword>
<dbReference type="EC" id="5.6.2.1" evidence="3"/>
<evidence type="ECO:0000256" key="12">
    <source>
        <dbReference type="ARBA" id="ARBA00032877"/>
    </source>
</evidence>
<dbReference type="GO" id="GO:0003677">
    <property type="term" value="F:DNA binding"/>
    <property type="evidence" value="ECO:0007669"/>
    <property type="project" value="UniProtKB-KW"/>
</dbReference>
<dbReference type="InterPro" id="IPR013825">
    <property type="entry name" value="Topo_IA_cen_sub2"/>
</dbReference>
<evidence type="ECO:0000259" key="13">
    <source>
        <dbReference type="PROSITE" id="PS50880"/>
    </source>
</evidence>
<evidence type="ECO:0000256" key="6">
    <source>
        <dbReference type="ARBA" id="ARBA00023029"/>
    </source>
</evidence>
<dbReference type="GO" id="GO:0043597">
    <property type="term" value="C:cytoplasmic replication fork"/>
    <property type="evidence" value="ECO:0007669"/>
    <property type="project" value="TreeGrafter"/>
</dbReference>
<feature type="domain" description="Toprim" evidence="13">
    <location>
        <begin position="5"/>
        <end position="142"/>
    </location>
</feature>
<keyword evidence="15" id="KW-0614">Plasmid</keyword>
<dbReference type="GO" id="GO:0006310">
    <property type="term" value="P:DNA recombination"/>
    <property type="evidence" value="ECO:0007669"/>
    <property type="project" value="TreeGrafter"/>
</dbReference>
<dbReference type="SMART" id="SM00437">
    <property type="entry name" value="TOP1Ac"/>
    <property type="match status" value="1"/>
</dbReference>
<dbReference type="InterPro" id="IPR000380">
    <property type="entry name" value="Topo_IA"/>
</dbReference>
<dbReference type="SUPFAM" id="SSF56712">
    <property type="entry name" value="Prokaryotic type I DNA topoisomerase"/>
    <property type="match status" value="1"/>
</dbReference>
<dbReference type="PANTHER" id="PTHR11390:SF21">
    <property type="entry name" value="DNA TOPOISOMERASE 3-ALPHA"/>
    <property type="match status" value="1"/>
</dbReference>
<dbReference type="GO" id="GO:0006265">
    <property type="term" value="P:DNA topological change"/>
    <property type="evidence" value="ECO:0007669"/>
    <property type="project" value="InterPro"/>
</dbReference>
<proteinExistence type="inferred from homology"/>
<dbReference type="Pfam" id="PF01131">
    <property type="entry name" value="Topoisom_bac"/>
    <property type="match status" value="1"/>
</dbReference>
<keyword evidence="8" id="KW-0413">Isomerase</keyword>
<dbReference type="Gene3D" id="1.10.290.10">
    <property type="entry name" value="Topoisomerase I, domain 4"/>
    <property type="match status" value="1"/>
</dbReference>
<evidence type="ECO:0000256" key="7">
    <source>
        <dbReference type="ARBA" id="ARBA00023125"/>
    </source>
</evidence>
<dbReference type="Gene3D" id="1.10.460.10">
    <property type="entry name" value="Topoisomerase I, domain 2"/>
    <property type="match status" value="1"/>
</dbReference>
<evidence type="ECO:0000313" key="15">
    <source>
        <dbReference type="EMBL" id="WCG38776.1"/>
    </source>
</evidence>
<dbReference type="InterPro" id="IPR013826">
    <property type="entry name" value="Topo_IA_cen_sub3"/>
</dbReference>
<dbReference type="NCBIfam" id="TIGR01056">
    <property type="entry name" value="topB"/>
    <property type="match status" value="1"/>
</dbReference>
<dbReference type="InterPro" id="IPR034144">
    <property type="entry name" value="TOPRIM_TopoIII"/>
</dbReference>
<gene>
    <name evidence="15" type="ORF">PML80_10030</name>
</gene>
<dbReference type="InterPro" id="IPR013497">
    <property type="entry name" value="Topo_IA_cen"/>
</dbReference>
<dbReference type="SMART" id="SM00436">
    <property type="entry name" value="TOP1Bc"/>
    <property type="match status" value="1"/>
</dbReference>
<organism evidence="15 16">
    <name type="scientific">Aerococcus urinaeequi</name>
    <dbReference type="NCBI Taxonomy" id="51665"/>
    <lineage>
        <taxon>Bacteria</taxon>
        <taxon>Bacillati</taxon>
        <taxon>Bacillota</taxon>
        <taxon>Bacilli</taxon>
        <taxon>Lactobacillales</taxon>
        <taxon>Aerococcaceae</taxon>
        <taxon>Aerococcus</taxon>
    </lineage>
</organism>
<evidence type="ECO:0000256" key="10">
    <source>
        <dbReference type="ARBA" id="ARBA00031985"/>
    </source>
</evidence>
<evidence type="ECO:0000313" key="16">
    <source>
        <dbReference type="Proteomes" id="UP001179483"/>
    </source>
</evidence>
<comment type="catalytic activity">
    <reaction evidence="1">
        <text>ATP-independent breakage of single-stranded DNA, followed by passage and rejoining.</text>
        <dbReference type="EC" id="5.6.2.1"/>
    </reaction>
</comment>
<evidence type="ECO:0000256" key="8">
    <source>
        <dbReference type="ARBA" id="ARBA00023235"/>
    </source>
</evidence>
<evidence type="ECO:0000256" key="5">
    <source>
        <dbReference type="ARBA" id="ARBA00022842"/>
    </source>
</evidence>
<evidence type="ECO:0000256" key="2">
    <source>
        <dbReference type="ARBA" id="ARBA00009446"/>
    </source>
</evidence>
<dbReference type="GO" id="GO:0006281">
    <property type="term" value="P:DNA repair"/>
    <property type="evidence" value="ECO:0007669"/>
    <property type="project" value="TreeGrafter"/>
</dbReference>
<dbReference type="PROSITE" id="PS50880">
    <property type="entry name" value="TOPRIM"/>
    <property type="match status" value="1"/>
</dbReference>
<protein>
    <recommendedName>
        <fullName evidence="3">DNA topoisomerase</fullName>
        <ecNumber evidence="3">5.6.2.1</ecNumber>
    </recommendedName>
    <alternativeName>
        <fullName evidence="12">Omega-protein</fullName>
    </alternativeName>
    <alternativeName>
        <fullName evidence="11">Relaxing enzyme</fullName>
    </alternativeName>
    <alternativeName>
        <fullName evidence="9">Swivelase</fullName>
    </alternativeName>
    <alternativeName>
        <fullName evidence="10">Untwisting enzyme</fullName>
    </alternativeName>
</protein>
<dbReference type="InterPro" id="IPR003602">
    <property type="entry name" value="Topo_IA_DNA-bd_dom"/>
</dbReference>
<dbReference type="RefSeq" id="WP_271736858.1">
    <property type="nucleotide sequence ID" value="NZ_CP116591.1"/>
</dbReference>
<comment type="similarity">
    <text evidence="2">Belongs to the type IA topoisomerase family.</text>
</comment>
<dbReference type="PROSITE" id="PS00396">
    <property type="entry name" value="TOPO_IA_1"/>
    <property type="match status" value="1"/>
</dbReference>
<dbReference type="InterPro" id="IPR003601">
    <property type="entry name" value="Topo_IA_2"/>
</dbReference>
<dbReference type="InterPro" id="IPR025589">
    <property type="entry name" value="Toprim_C_rpt"/>
</dbReference>
<dbReference type="SMART" id="SM00493">
    <property type="entry name" value="TOPRIM"/>
    <property type="match status" value="1"/>
</dbReference>
<keyword evidence="7" id="KW-0238">DNA-binding</keyword>
<geneLocation type="plasmid" evidence="15 16">
    <name>pK79-1-A</name>
</geneLocation>
<dbReference type="InterPro" id="IPR023405">
    <property type="entry name" value="Topo_IA_core_domain"/>
</dbReference>
<dbReference type="InterPro" id="IPR013824">
    <property type="entry name" value="Topo_IA_cen_sub1"/>
</dbReference>
<dbReference type="Proteomes" id="UP001179483">
    <property type="component" value="Plasmid pK79-1-A"/>
</dbReference>
<dbReference type="PRINTS" id="PR00417">
    <property type="entry name" value="PRTPISMRASEI"/>
</dbReference>
<dbReference type="Pfam" id="PF13342">
    <property type="entry name" value="Toprim_Crpt"/>
    <property type="match status" value="1"/>
</dbReference>
<dbReference type="EMBL" id="CP116591">
    <property type="protein sequence ID" value="WCG38776.1"/>
    <property type="molecule type" value="Genomic_DNA"/>
</dbReference>
<evidence type="ECO:0000259" key="14">
    <source>
        <dbReference type="PROSITE" id="PS52039"/>
    </source>
</evidence>
<evidence type="ECO:0000256" key="1">
    <source>
        <dbReference type="ARBA" id="ARBA00000213"/>
    </source>
</evidence>
<evidence type="ECO:0000256" key="4">
    <source>
        <dbReference type="ARBA" id="ARBA00022723"/>
    </source>
</evidence>
<accession>A0AAF0BKS5</accession>
<sequence>MMSKNIVVLAEKPSQAEAYAKSFEKNKRENGYYQVSGKGFDNTIITYGFGHLVELYDPEDYNNDWKNWQLDSLPIIPSNYQFKVSSDKQKQYKIVKRHLDNADEIVIATDSDREGEAIARLIIRLSGNDHKPQKRLWINSLEESEIQKGFQNLKDGQSFYSSFVEAESRQIADWLVGINLTRLYSIYMQNAGMQGVFSIGRVQTPTLYMIYQRNQEIEHFVKKTFYELIANFEHENGQYQGKYKKRFDSLEEIEAFQTANQLAQGMVGTIKNVNKEQKNTYAPKLFSLSDLQSEANRRFNMGANDTLKVVQSLYEKKYTSYPRSDSNYIGSPEFEYLVTNLENYLILAGKTIQEPNTTAQKRYVDSSKVQEHYAIIPTKTIPNLDNLNEKEKNIYMLILLRTLAIFEQPYQYEETTIITEAQTTEFKTTGKIEIEKGWKQIYQDDEDKNNTSEDTLPNVTANDMVIARFENKKGETKPPKYYTEGTLLTAMKNAGNKLDKENKEILKESEGIGTEATRASIIENLKHKQYISNKGKNILVTEKGNALCEIIGNDPIANAEMTAQWEKYLKKIQENTGTQDKFLTSIQKFIKYTIENIPKSFENNQKIEEHIHNLEADNLLGTCPECGGNVTDKGKFYGCSNYKAKDCKFSLPKTWSKKKLPKTALKDLLTKGETAEIKGFVSKNGNKFNAKLMLENGQLKFKFAEKEARK</sequence>
<keyword evidence="6" id="KW-0799">Topoisomerase</keyword>
<reference evidence="15" key="1">
    <citation type="submission" date="2023-01" db="EMBL/GenBank/DDBJ databases">
        <title>Oxazolidinone resistance genes in florfenicol resistant enterococci from beef cattle and veal calves at slaughter.</title>
        <authorList>
            <person name="Biggel M."/>
        </authorList>
    </citation>
    <scope>NUCLEOTIDE SEQUENCE</scope>
    <source>
        <strain evidence="15">K79-1</strain>
        <plasmid evidence="15">pK79-1-A</plasmid>
    </source>
</reference>
<dbReference type="GO" id="GO:0003917">
    <property type="term" value="F:DNA topoisomerase type I (single strand cut, ATP-independent) activity"/>
    <property type="evidence" value="ECO:0007669"/>
    <property type="project" value="UniProtKB-EC"/>
</dbReference>
<evidence type="ECO:0000256" key="11">
    <source>
        <dbReference type="ARBA" id="ARBA00032235"/>
    </source>
</evidence>
<dbReference type="NCBIfam" id="NF005829">
    <property type="entry name" value="PRK07726.1"/>
    <property type="match status" value="1"/>
</dbReference>
<dbReference type="GO" id="GO:0046872">
    <property type="term" value="F:metal ion binding"/>
    <property type="evidence" value="ECO:0007669"/>
    <property type="project" value="UniProtKB-KW"/>
</dbReference>
<evidence type="ECO:0000256" key="3">
    <source>
        <dbReference type="ARBA" id="ARBA00012891"/>
    </source>
</evidence>
<dbReference type="Gene3D" id="3.40.50.140">
    <property type="match status" value="1"/>
</dbReference>
<evidence type="ECO:0000256" key="9">
    <source>
        <dbReference type="ARBA" id="ARBA00030003"/>
    </source>
</evidence>
<dbReference type="PANTHER" id="PTHR11390">
    <property type="entry name" value="PROKARYOTIC DNA TOPOISOMERASE"/>
    <property type="match status" value="1"/>
</dbReference>
<dbReference type="InterPro" id="IPR005738">
    <property type="entry name" value="TopoIII"/>
</dbReference>
<dbReference type="InterPro" id="IPR006171">
    <property type="entry name" value="TOPRIM_dom"/>
</dbReference>
<keyword evidence="5" id="KW-0460">Magnesium</keyword>
<dbReference type="PROSITE" id="PS52039">
    <property type="entry name" value="TOPO_IA_2"/>
    <property type="match status" value="1"/>
</dbReference>
<dbReference type="Pfam" id="PF01751">
    <property type="entry name" value="Toprim"/>
    <property type="match status" value="1"/>
</dbReference>
<dbReference type="InterPro" id="IPR023406">
    <property type="entry name" value="Topo_IA_AS"/>
</dbReference>
<dbReference type="Gene3D" id="2.70.20.10">
    <property type="entry name" value="Topoisomerase I, domain 3"/>
    <property type="match status" value="1"/>
</dbReference>
<dbReference type="CDD" id="cd03362">
    <property type="entry name" value="TOPRIM_TopoIA_TopoIII"/>
    <property type="match status" value="1"/>
</dbReference>